<sequence length="94" mass="9473">MNSENGKIEGSITVNADFELNGMVTGSVVVEVGAFFRLNGMVLGDLILKAGSEAEVNGVLQGNAINEAGKLTVAGVVKGSLIGDANISPGAIIQ</sequence>
<evidence type="ECO:0000313" key="1">
    <source>
        <dbReference type="EMBL" id="GEQ76711.1"/>
    </source>
</evidence>
<gene>
    <name evidence="1" type="ORF">CTTA_3716</name>
</gene>
<dbReference type="AlphaFoldDB" id="A0A5A7MIJ2"/>
<reference evidence="1 2" key="1">
    <citation type="journal article" date="2019" name="Microbiol. Resour. Announc.">
        <title>Draft Genome Sequence of Comamonas testosteroni TA441, a Bacterium That Has a Cryptic Phenol Degradation Gene Cluster.</title>
        <authorList>
            <person name="Arai H."/>
            <person name="Ishii M."/>
        </authorList>
    </citation>
    <scope>NUCLEOTIDE SEQUENCE [LARGE SCALE GENOMIC DNA]</scope>
    <source>
        <strain evidence="1 2">TA441</strain>
    </source>
</reference>
<dbReference type="RefSeq" id="WP_149356386.1">
    <property type="nucleotide sequence ID" value="NZ_BKBW01000007.1"/>
</dbReference>
<evidence type="ECO:0008006" key="3">
    <source>
        <dbReference type="Google" id="ProtNLM"/>
    </source>
</evidence>
<comment type="caution">
    <text evidence="1">The sequence shown here is derived from an EMBL/GenBank/DDBJ whole genome shotgun (WGS) entry which is preliminary data.</text>
</comment>
<proteinExistence type="predicted"/>
<accession>A0A5A7MIJ2</accession>
<protein>
    <recommendedName>
        <fullName evidence="3">Polymer-forming cytoskeletal protein</fullName>
    </recommendedName>
</protein>
<dbReference type="Proteomes" id="UP000323105">
    <property type="component" value="Unassembled WGS sequence"/>
</dbReference>
<dbReference type="EMBL" id="BKBW01000007">
    <property type="protein sequence ID" value="GEQ76711.1"/>
    <property type="molecule type" value="Genomic_DNA"/>
</dbReference>
<name>A0A5A7MIJ2_COMTE</name>
<organism evidence="1 2">
    <name type="scientific">Comamonas testosteroni</name>
    <name type="common">Pseudomonas testosteroni</name>
    <dbReference type="NCBI Taxonomy" id="285"/>
    <lineage>
        <taxon>Bacteria</taxon>
        <taxon>Pseudomonadati</taxon>
        <taxon>Pseudomonadota</taxon>
        <taxon>Betaproteobacteria</taxon>
        <taxon>Burkholderiales</taxon>
        <taxon>Comamonadaceae</taxon>
        <taxon>Comamonas</taxon>
    </lineage>
</organism>
<evidence type="ECO:0000313" key="2">
    <source>
        <dbReference type="Proteomes" id="UP000323105"/>
    </source>
</evidence>